<dbReference type="PANTHER" id="PTHR11552">
    <property type="entry name" value="GLUCOSE-METHANOL-CHOLINE GMC OXIDOREDUCTASE"/>
    <property type="match status" value="1"/>
</dbReference>
<evidence type="ECO:0000256" key="1">
    <source>
        <dbReference type="ARBA" id="ARBA00010790"/>
    </source>
</evidence>
<protein>
    <submittedName>
        <fullName evidence="5">Alcohol oxidase-like protein</fullName>
    </submittedName>
</protein>
<dbReference type="SUPFAM" id="SSF54373">
    <property type="entry name" value="FAD-linked reductases, C-terminal domain"/>
    <property type="match status" value="1"/>
</dbReference>
<dbReference type="Gene3D" id="3.50.50.60">
    <property type="entry name" value="FAD/NAD(P)-binding domain"/>
    <property type="match status" value="1"/>
</dbReference>
<dbReference type="PROSITE" id="PS51257">
    <property type="entry name" value="PROKAR_LIPOPROTEIN"/>
    <property type="match status" value="1"/>
</dbReference>
<gene>
    <name evidence="5" type="ORF">B0T25DRAFT_533337</name>
</gene>
<reference evidence="5" key="1">
    <citation type="journal article" date="2023" name="Mol. Phylogenet. Evol.">
        <title>Genome-scale phylogeny and comparative genomics of the fungal order Sordariales.</title>
        <authorList>
            <person name="Hensen N."/>
            <person name="Bonometti L."/>
            <person name="Westerberg I."/>
            <person name="Brannstrom I.O."/>
            <person name="Guillou S."/>
            <person name="Cros-Aarteil S."/>
            <person name="Calhoun S."/>
            <person name="Haridas S."/>
            <person name="Kuo A."/>
            <person name="Mondo S."/>
            <person name="Pangilinan J."/>
            <person name="Riley R."/>
            <person name="LaButti K."/>
            <person name="Andreopoulos B."/>
            <person name="Lipzen A."/>
            <person name="Chen C."/>
            <person name="Yan M."/>
            <person name="Daum C."/>
            <person name="Ng V."/>
            <person name="Clum A."/>
            <person name="Steindorff A."/>
            <person name="Ohm R.A."/>
            <person name="Martin F."/>
            <person name="Silar P."/>
            <person name="Natvig D.O."/>
            <person name="Lalanne C."/>
            <person name="Gautier V."/>
            <person name="Ament-Velasquez S.L."/>
            <person name="Kruys A."/>
            <person name="Hutchinson M.I."/>
            <person name="Powell A.J."/>
            <person name="Barry K."/>
            <person name="Miller A.N."/>
            <person name="Grigoriev I.V."/>
            <person name="Debuchy R."/>
            <person name="Gladieux P."/>
            <person name="Hiltunen Thoren M."/>
            <person name="Johannesson H."/>
        </authorList>
    </citation>
    <scope>NUCLEOTIDE SEQUENCE</scope>
    <source>
        <strain evidence="5">CBS 955.72</strain>
    </source>
</reference>
<feature type="domain" description="Glucose-methanol-choline oxidoreductase N-terminal" evidence="3">
    <location>
        <begin position="15"/>
        <end position="319"/>
    </location>
</feature>
<name>A0AAJ0MHX7_9PEZI</name>
<accession>A0AAJ0MHX7</accession>
<proteinExistence type="inferred from homology"/>
<dbReference type="EMBL" id="JAUIQD010000002">
    <property type="protein sequence ID" value="KAK3359586.1"/>
    <property type="molecule type" value="Genomic_DNA"/>
</dbReference>
<dbReference type="Pfam" id="PF05199">
    <property type="entry name" value="GMC_oxred_C"/>
    <property type="match status" value="1"/>
</dbReference>
<comment type="caution">
    <text evidence="5">The sequence shown here is derived from an EMBL/GenBank/DDBJ whole genome shotgun (WGS) entry which is preliminary data.</text>
</comment>
<dbReference type="InterPro" id="IPR000172">
    <property type="entry name" value="GMC_OxRdtase_N"/>
</dbReference>
<dbReference type="InterPro" id="IPR036188">
    <property type="entry name" value="FAD/NAD-bd_sf"/>
</dbReference>
<dbReference type="InterPro" id="IPR007867">
    <property type="entry name" value="GMC_OxRtase_C"/>
</dbReference>
<evidence type="ECO:0000313" key="6">
    <source>
        <dbReference type="Proteomes" id="UP001275084"/>
    </source>
</evidence>
<evidence type="ECO:0000259" key="3">
    <source>
        <dbReference type="Pfam" id="PF00732"/>
    </source>
</evidence>
<evidence type="ECO:0000259" key="4">
    <source>
        <dbReference type="Pfam" id="PF05199"/>
    </source>
</evidence>
<dbReference type="Gene3D" id="3.30.560.10">
    <property type="entry name" value="Glucose Oxidase, domain 3"/>
    <property type="match status" value="1"/>
</dbReference>
<reference evidence="5" key="2">
    <citation type="submission" date="2023-06" db="EMBL/GenBank/DDBJ databases">
        <authorList>
            <consortium name="Lawrence Berkeley National Laboratory"/>
            <person name="Haridas S."/>
            <person name="Hensen N."/>
            <person name="Bonometti L."/>
            <person name="Westerberg I."/>
            <person name="Brannstrom I.O."/>
            <person name="Guillou S."/>
            <person name="Cros-Aarteil S."/>
            <person name="Calhoun S."/>
            <person name="Kuo A."/>
            <person name="Mondo S."/>
            <person name="Pangilinan J."/>
            <person name="Riley R."/>
            <person name="Labutti K."/>
            <person name="Andreopoulos B."/>
            <person name="Lipzen A."/>
            <person name="Chen C."/>
            <person name="Yanf M."/>
            <person name="Daum C."/>
            <person name="Ng V."/>
            <person name="Clum A."/>
            <person name="Steindorff A."/>
            <person name="Ohm R."/>
            <person name="Martin F."/>
            <person name="Silar P."/>
            <person name="Natvig D."/>
            <person name="Lalanne C."/>
            <person name="Gautier V."/>
            <person name="Ament-Velasquez S.L."/>
            <person name="Kruys A."/>
            <person name="Hutchinson M.I."/>
            <person name="Powell A.J."/>
            <person name="Barry K."/>
            <person name="Miller A.N."/>
            <person name="Grigoriev I.V."/>
            <person name="Debuchy R."/>
            <person name="Gladieux P."/>
            <person name="Thoren M.H."/>
            <person name="Johannesson H."/>
        </authorList>
    </citation>
    <scope>NUCLEOTIDE SEQUENCE</scope>
    <source>
        <strain evidence="5">CBS 955.72</strain>
    </source>
</reference>
<feature type="domain" description="Glucose-methanol-choline oxidoreductase C-terminal" evidence="4">
    <location>
        <begin position="429"/>
        <end position="593"/>
    </location>
</feature>
<keyword evidence="2" id="KW-0274">FAD</keyword>
<evidence type="ECO:0000256" key="2">
    <source>
        <dbReference type="PIRSR" id="PIRSR000137-2"/>
    </source>
</evidence>
<sequence>MGLYDKLPEDLIEVDVIIAGGGTAGCIVAGRLAAAEPTLSILVIEGGTNNQDFPSVVVPLFFANNLNPQTKSAIFYPSNKARQLADRELIVPSGGILGGGSSINFMMYTRAQRSDYDSWKTPGWSANELWPYLKKLETYHGPGDATHHGFDGPVHISGGTLRVKSIEDDFLRAAHTVGYPEIHDLQNLDSNNGFQRWLRYVSPNGERQDTAHTYVHPLLEDGQHPNLHVLVEHQVVRVLFDDEQRACGVEFSPNPTHQAVAEDKKQTVRARKLVVVSCGGCGSASVLERSGVGNPAVLEKAGVPVIAAVPGVGHDYQDHNLSINTYRTSLTPEDTADAYLSQRLPAEEMVEKQHPMLGWNGIDISSKLRPTDAAVAALGPEFKAAWDKDYRPKPNRPLMLTALKAGYFGDITLVPPIQYVAIANYSAYPYSRGHIHITGPSLSDRLDFDVGFFTDRGDFDIKMLIWAYKNAREILRRTTFYRGEVAQGHPRFPEGSKAACAQLDESLFQADRAEVQDLEYTAEDDQAIEQFMRETVETTWHSLGTCKMAPRAEMGVVDKDLNVYGVRGLKVVDLSIAPENVGANTNNTALVIGEKGADIIAKELGIVLSSGPLKG</sequence>
<dbReference type="GO" id="GO:0016614">
    <property type="term" value="F:oxidoreductase activity, acting on CH-OH group of donors"/>
    <property type="evidence" value="ECO:0007669"/>
    <property type="project" value="InterPro"/>
</dbReference>
<dbReference type="SUPFAM" id="SSF51905">
    <property type="entry name" value="FAD/NAD(P)-binding domain"/>
    <property type="match status" value="1"/>
</dbReference>
<dbReference type="AlphaFoldDB" id="A0AAJ0MHX7"/>
<comment type="cofactor">
    <cofactor evidence="2">
        <name>FAD</name>
        <dbReference type="ChEBI" id="CHEBI:57692"/>
    </cofactor>
</comment>
<dbReference type="PANTHER" id="PTHR11552:SF78">
    <property type="entry name" value="GLUCOSE-METHANOL-CHOLINE OXIDOREDUCTASE N-TERMINAL DOMAIN-CONTAINING PROTEIN"/>
    <property type="match status" value="1"/>
</dbReference>
<dbReference type="PIRSF" id="PIRSF000137">
    <property type="entry name" value="Alcohol_oxidase"/>
    <property type="match status" value="1"/>
</dbReference>
<evidence type="ECO:0000313" key="5">
    <source>
        <dbReference type="EMBL" id="KAK3359586.1"/>
    </source>
</evidence>
<keyword evidence="6" id="KW-1185">Reference proteome</keyword>
<dbReference type="InterPro" id="IPR012132">
    <property type="entry name" value="GMC_OxRdtase"/>
</dbReference>
<feature type="binding site" evidence="2">
    <location>
        <position position="235"/>
    </location>
    <ligand>
        <name>FAD</name>
        <dbReference type="ChEBI" id="CHEBI:57692"/>
    </ligand>
</feature>
<feature type="binding site" evidence="2">
    <location>
        <begin position="540"/>
        <end position="541"/>
    </location>
    <ligand>
        <name>FAD</name>
        <dbReference type="ChEBI" id="CHEBI:57692"/>
    </ligand>
</feature>
<dbReference type="Pfam" id="PF00732">
    <property type="entry name" value="GMC_oxred_N"/>
    <property type="match status" value="1"/>
</dbReference>
<dbReference type="GO" id="GO:0050660">
    <property type="term" value="F:flavin adenine dinucleotide binding"/>
    <property type="evidence" value="ECO:0007669"/>
    <property type="project" value="InterPro"/>
</dbReference>
<keyword evidence="2" id="KW-0285">Flavoprotein</keyword>
<comment type="similarity">
    <text evidence="1">Belongs to the GMC oxidoreductase family.</text>
</comment>
<dbReference type="Proteomes" id="UP001275084">
    <property type="component" value="Unassembled WGS sequence"/>
</dbReference>
<organism evidence="5 6">
    <name type="scientific">Lasiosphaeria hispida</name>
    <dbReference type="NCBI Taxonomy" id="260671"/>
    <lineage>
        <taxon>Eukaryota</taxon>
        <taxon>Fungi</taxon>
        <taxon>Dikarya</taxon>
        <taxon>Ascomycota</taxon>
        <taxon>Pezizomycotina</taxon>
        <taxon>Sordariomycetes</taxon>
        <taxon>Sordariomycetidae</taxon>
        <taxon>Sordariales</taxon>
        <taxon>Lasiosphaeriaceae</taxon>
        <taxon>Lasiosphaeria</taxon>
    </lineage>
</organism>